<dbReference type="GO" id="GO:0008417">
    <property type="term" value="F:fucosyltransferase activity"/>
    <property type="evidence" value="ECO:0007669"/>
    <property type="project" value="InterPro"/>
</dbReference>
<evidence type="ECO:0000256" key="3">
    <source>
        <dbReference type="ARBA" id="ARBA00022676"/>
    </source>
</evidence>
<dbReference type="AlphaFoldDB" id="A0A3S4XI89"/>
<keyword evidence="4 6" id="KW-0808">Transferase</keyword>
<reference evidence="6 7" key="1">
    <citation type="submission" date="2018-12" db="EMBL/GenBank/DDBJ databases">
        <authorList>
            <consortium name="Pathogen Informatics"/>
        </authorList>
    </citation>
    <scope>NUCLEOTIDE SEQUENCE [LARGE SCALE GENOMIC DNA]</scope>
    <source>
        <strain evidence="6 7">NCTC13193</strain>
    </source>
</reference>
<name>A0A3S4XI89_SERFO</name>
<keyword evidence="2" id="KW-0997">Cell inner membrane</keyword>
<dbReference type="GO" id="GO:0009246">
    <property type="term" value="P:enterobacterial common antigen biosynthetic process"/>
    <property type="evidence" value="ECO:0007669"/>
    <property type="project" value="InterPro"/>
</dbReference>
<dbReference type="EC" id="2.4.1.-" evidence="6"/>
<accession>A0A3S4XI89</accession>
<dbReference type="EMBL" id="LR134492">
    <property type="protein sequence ID" value="VEI67495.1"/>
    <property type="molecule type" value="Genomic_DNA"/>
</dbReference>
<sequence length="391" mass="45298">MRKSTEINILHLCPDEKFIDRALDTFESAFPGQNKICAYTKKRPAKYIKRDIEYSANANDMLLGVNKKYINKFDVIVLHSLNSAWFRTIERLDINIPIIWIGWGYDYYDIIDPHNSALLVKTREFEKKRVTKKKNKKGIKQRIQNLLNSKSRVRRLIERIDYFSPVIATEYDVLKHVGNWKSFPKLARWNYAPAECELSTYVRDAQESNFTKDNILVGNSATSTNNHLEAFDLLKKIGFSNREIVVPLSYGDLSYGVDLRNIGEVLLGGNFSPLIDFMAPIEYMKKINQCGFVIMNHVRQQAVGNIIIMLYLGAKVFLREENPTYKYFKSIGMILFTIQELSENHDHLNVGLSDGDVQLNRNILDSIWSSKALVEKTYKLLEPIINKREQI</sequence>
<evidence type="ECO:0000256" key="5">
    <source>
        <dbReference type="ARBA" id="ARBA00023136"/>
    </source>
</evidence>
<keyword evidence="5" id="KW-0472">Membrane</keyword>
<protein>
    <submittedName>
        <fullName evidence="6">4-alpha-L-fucosyltransferase</fullName>
        <ecNumber evidence="6">2.4.1.-</ecNumber>
    </submittedName>
</protein>
<dbReference type="Pfam" id="PF07429">
    <property type="entry name" value="Glyco_transf_56"/>
    <property type="match status" value="1"/>
</dbReference>
<evidence type="ECO:0000256" key="1">
    <source>
        <dbReference type="ARBA" id="ARBA00022475"/>
    </source>
</evidence>
<keyword evidence="3 6" id="KW-0328">Glycosyltransferase</keyword>
<proteinExistence type="predicted"/>
<dbReference type="InterPro" id="IPR009993">
    <property type="entry name" value="WecF"/>
</dbReference>
<organism evidence="6 7">
    <name type="scientific">Serratia fonticola</name>
    <dbReference type="NCBI Taxonomy" id="47917"/>
    <lineage>
        <taxon>Bacteria</taxon>
        <taxon>Pseudomonadati</taxon>
        <taxon>Pseudomonadota</taxon>
        <taxon>Gammaproteobacteria</taxon>
        <taxon>Enterobacterales</taxon>
        <taxon>Yersiniaceae</taxon>
        <taxon>Serratia</taxon>
    </lineage>
</organism>
<keyword evidence="1" id="KW-1003">Cell membrane</keyword>
<evidence type="ECO:0000256" key="4">
    <source>
        <dbReference type="ARBA" id="ARBA00022679"/>
    </source>
</evidence>
<dbReference type="Proteomes" id="UP000270487">
    <property type="component" value="Chromosome"/>
</dbReference>
<gene>
    <name evidence="6" type="primary">wecF_2</name>
    <name evidence="6" type="ORF">NCTC13193_01977</name>
</gene>
<evidence type="ECO:0000313" key="6">
    <source>
        <dbReference type="EMBL" id="VEI67495.1"/>
    </source>
</evidence>
<evidence type="ECO:0000256" key="2">
    <source>
        <dbReference type="ARBA" id="ARBA00022519"/>
    </source>
</evidence>
<evidence type="ECO:0000313" key="7">
    <source>
        <dbReference type="Proteomes" id="UP000270487"/>
    </source>
</evidence>